<dbReference type="GO" id="GO:0000981">
    <property type="term" value="F:DNA-binding transcription factor activity, RNA polymerase II-specific"/>
    <property type="evidence" value="ECO:0007669"/>
    <property type="project" value="TreeGrafter"/>
</dbReference>
<proteinExistence type="predicted"/>
<feature type="domain" description="Homeobox" evidence="3">
    <location>
        <begin position="4"/>
        <end position="35"/>
    </location>
</feature>
<dbReference type="GO" id="GO:0005634">
    <property type="term" value="C:nucleus"/>
    <property type="evidence" value="ECO:0007669"/>
    <property type="project" value="UniProtKB-SubCell"/>
</dbReference>
<keyword evidence="2" id="KW-0371">Homeobox</keyword>
<name>E4YEH8_OIKDI</name>
<dbReference type="PANTHER" id="PTHR24340">
    <property type="entry name" value="HOMEOBOX PROTEIN NKX"/>
    <property type="match status" value="1"/>
</dbReference>
<protein>
    <recommendedName>
        <fullName evidence="3">Homeobox domain-containing protein</fullName>
    </recommendedName>
</protein>
<accession>E4YEH8</accession>
<dbReference type="InterPro" id="IPR009057">
    <property type="entry name" value="Homeodomain-like_sf"/>
</dbReference>
<dbReference type="CDD" id="cd00086">
    <property type="entry name" value="homeodomain"/>
    <property type="match status" value="1"/>
</dbReference>
<keyword evidence="2" id="KW-0539">Nucleus</keyword>
<dbReference type="InterPro" id="IPR050394">
    <property type="entry name" value="Homeobox_NK-like"/>
</dbReference>
<gene>
    <name evidence="4" type="ORF">GSOID_T00021889001</name>
</gene>
<dbReference type="Proteomes" id="UP000011014">
    <property type="component" value="Unassembled WGS sequence"/>
</dbReference>
<dbReference type="SUPFAM" id="SSF46689">
    <property type="entry name" value="Homeodomain-like"/>
    <property type="match status" value="1"/>
</dbReference>
<dbReference type="Gene3D" id="1.10.10.60">
    <property type="entry name" value="Homeodomain-like"/>
    <property type="match status" value="1"/>
</dbReference>
<reference evidence="4" key="1">
    <citation type="journal article" date="2010" name="Science">
        <title>Plasticity of animal genome architecture unmasked by rapid evolution of a pelagic tunicate.</title>
        <authorList>
            <person name="Denoeud F."/>
            <person name="Henriet S."/>
            <person name="Mungpakdee S."/>
            <person name="Aury J.M."/>
            <person name="Da Silva C."/>
            <person name="Brinkmann H."/>
            <person name="Mikhaleva J."/>
            <person name="Olsen L.C."/>
            <person name="Jubin C."/>
            <person name="Canestro C."/>
            <person name="Bouquet J.M."/>
            <person name="Danks G."/>
            <person name="Poulain J."/>
            <person name="Campsteijn C."/>
            <person name="Adamski M."/>
            <person name="Cross I."/>
            <person name="Yadetie F."/>
            <person name="Muffato M."/>
            <person name="Louis A."/>
            <person name="Butcher S."/>
            <person name="Tsagkogeorga G."/>
            <person name="Konrad A."/>
            <person name="Singh S."/>
            <person name="Jensen M.F."/>
            <person name="Cong E.H."/>
            <person name="Eikeseth-Otteraa H."/>
            <person name="Noel B."/>
            <person name="Anthouard V."/>
            <person name="Porcel B.M."/>
            <person name="Kachouri-Lafond R."/>
            <person name="Nishino A."/>
            <person name="Ugolini M."/>
            <person name="Chourrout P."/>
            <person name="Nishida H."/>
            <person name="Aasland R."/>
            <person name="Huzurbazar S."/>
            <person name="Westhof E."/>
            <person name="Delsuc F."/>
            <person name="Lehrach H."/>
            <person name="Reinhardt R."/>
            <person name="Weissenbach J."/>
            <person name="Roy S.W."/>
            <person name="Artiguenave F."/>
            <person name="Postlethwait J.H."/>
            <person name="Manak J.R."/>
            <person name="Thompson E.M."/>
            <person name="Jaillon O."/>
            <person name="Du Pasquier L."/>
            <person name="Boudinot P."/>
            <person name="Liberles D.A."/>
            <person name="Volff J.N."/>
            <person name="Philippe H."/>
            <person name="Lenhard B."/>
            <person name="Roest Crollius H."/>
            <person name="Wincker P."/>
            <person name="Chourrout D."/>
        </authorList>
    </citation>
    <scope>NUCLEOTIDE SEQUENCE [LARGE SCALE GENOMIC DNA]</scope>
</reference>
<dbReference type="GO" id="GO:0030154">
    <property type="term" value="P:cell differentiation"/>
    <property type="evidence" value="ECO:0007669"/>
    <property type="project" value="TreeGrafter"/>
</dbReference>
<dbReference type="AlphaFoldDB" id="E4YEH8"/>
<dbReference type="GO" id="GO:0000978">
    <property type="term" value="F:RNA polymerase II cis-regulatory region sequence-specific DNA binding"/>
    <property type="evidence" value="ECO:0007669"/>
    <property type="project" value="TreeGrafter"/>
</dbReference>
<evidence type="ECO:0000313" key="4">
    <source>
        <dbReference type="EMBL" id="CBY33915.1"/>
    </source>
</evidence>
<keyword evidence="2" id="KW-0238">DNA-binding</keyword>
<sequence>MYIQAQTYELERRFRQQRYLSAPEREQLAHSINLYSNTGEDLVPESSL</sequence>
<evidence type="ECO:0000259" key="3">
    <source>
        <dbReference type="Pfam" id="PF00046"/>
    </source>
</evidence>
<evidence type="ECO:0000256" key="2">
    <source>
        <dbReference type="RuleBase" id="RU000682"/>
    </source>
</evidence>
<dbReference type="Pfam" id="PF00046">
    <property type="entry name" value="Homeodomain"/>
    <property type="match status" value="1"/>
</dbReference>
<dbReference type="InterPro" id="IPR001356">
    <property type="entry name" value="HD"/>
</dbReference>
<dbReference type="EMBL" id="FN654459">
    <property type="protein sequence ID" value="CBY33915.1"/>
    <property type="molecule type" value="Genomic_DNA"/>
</dbReference>
<evidence type="ECO:0000256" key="1">
    <source>
        <dbReference type="ARBA" id="ARBA00004123"/>
    </source>
</evidence>
<organism evidence="4">
    <name type="scientific">Oikopleura dioica</name>
    <name type="common">Tunicate</name>
    <dbReference type="NCBI Taxonomy" id="34765"/>
    <lineage>
        <taxon>Eukaryota</taxon>
        <taxon>Metazoa</taxon>
        <taxon>Chordata</taxon>
        <taxon>Tunicata</taxon>
        <taxon>Appendicularia</taxon>
        <taxon>Copelata</taxon>
        <taxon>Oikopleuridae</taxon>
        <taxon>Oikopleura</taxon>
    </lineage>
</organism>
<comment type="subcellular location">
    <subcellularLocation>
        <location evidence="1 2">Nucleus</location>
    </subcellularLocation>
</comment>